<dbReference type="PATRIC" id="fig|1178515.4.peg.4324"/>
<dbReference type="KEGG" id="pswu:SY83_21345"/>
<reference evidence="1 2" key="1">
    <citation type="submission" date="2015-01" db="EMBL/GenBank/DDBJ databases">
        <title>Paenibacillus swuensis/DY6/whole genome sequencing.</title>
        <authorList>
            <person name="Kim M.K."/>
            <person name="Srinivasan S."/>
            <person name="Lee J.-J."/>
        </authorList>
    </citation>
    <scope>NUCLEOTIDE SEQUENCE [LARGE SCALE GENOMIC DNA]</scope>
    <source>
        <strain evidence="1 2">DY6</strain>
    </source>
</reference>
<name>A0A172TQ39_9BACL</name>
<organism evidence="1 2">
    <name type="scientific">Paenibacillus swuensis</name>
    <dbReference type="NCBI Taxonomy" id="1178515"/>
    <lineage>
        <taxon>Bacteria</taxon>
        <taxon>Bacillati</taxon>
        <taxon>Bacillota</taxon>
        <taxon>Bacilli</taxon>
        <taxon>Bacillales</taxon>
        <taxon>Paenibacillaceae</taxon>
        <taxon>Paenibacillus</taxon>
    </lineage>
</organism>
<dbReference type="PANTHER" id="PTHR46656:SF3">
    <property type="entry name" value="PUTATIVE-RELATED"/>
    <property type="match status" value="1"/>
</dbReference>
<protein>
    <submittedName>
        <fullName evidence="1">Glycosyl transferase family 1</fullName>
    </submittedName>
</protein>
<dbReference type="CDD" id="cd03801">
    <property type="entry name" value="GT4_PimA-like"/>
    <property type="match status" value="1"/>
</dbReference>
<dbReference type="Pfam" id="PF13692">
    <property type="entry name" value="Glyco_trans_1_4"/>
    <property type="match status" value="1"/>
</dbReference>
<keyword evidence="1" id="KW-0808">Transferase</keyword>
<dbReference type="GO" id="GO:0016740">
    <property type="term" value="F:transferase activity"/>
    <property type="evidence" value="ECO:0007669"/>
    <property type="project" value="UniProtKB-KW"/>
</dbReference>
<dbReference type="STRING" id="1178515.SY83_21345"/>
<proteinExistence type="predicted"/>
<evidence type="ECO:0000313" key="1">
    <source>
        <dbReference type="EMBL" id="ANE49102.1"/>
    </source>
</evidence>
<sequence>MTNYQVVWKGPVQKSTGLGTASREYAVALHRQGVDIKILSSRRSSSPSLITSLSNKRYAANKPKVLIHHGLPHQLNWAKARRTYDYILLNTVWETTKVPRSWFPSINLYDAICVPSVQNKTALRNSGVKVPVFLVPHGVHTRTFTPRNRKKPLPFRKGTFIFVSVFTFQHRKNPETLLRAFWEEFSATDKAALVIKTSGFGSRESGAWIRRRIRTYKKRLNLRKITAPLQLITGYTSPRSLKGLYTAGNAFVLPTRGEGVGLPFLESLASGVPVISTRWGGQMDFLNDRNSYLVSYQLKPPALRMKQAISRTFRPLFAQPGQRWAEPSLSSLKKQMRKAYADPTLCRRKGAQGRSDMKKQSWRHAGQAMKQAVEYVIRNKKRKF</sequence>
<dbReference type="OrthoDB" id="440232at2"/>
<dbReference type="EMBL" id="CP011388">
    <property type="protein sequence ID" value="ANE49102.1"/>
    <property type="molecule type" value="Genomic_DNA"/>
</dbReference>
<evidence type="ECO:0000313" key="2">
    <source>
        <dbReference type="Proteomes" id="UP000076927"/>
    </source>
</evidence>
<dbReference type="Gene3D" id="3.40.50.2000">
    <property type="entry name" value="Glycogen Phosphorylase B"/>
    <property type="match status" value="1"/>
</dbReference>
<keyword evidence="2" id="KW-1185">Reference proteome</keyword>
<dbReference type="PANTHER" id="PTHR46656">
    <property type="entry name" value="PUTATIVE-RELATED"/>
    <property type="match status" value="1"/>
</dbReference>
<accession>A0A172TQ39</accession>
<gene>
    <name evidence="1" type="ORF">SY83_21345</name>
</gene>
<dbReference type="SUPFAM" id="SSF53756">
    <property type="entry name" value="UDP-Glycosyltransferase/glycogen phosphorylase"/>
    <property type="match status" value="1"/>
</dbReference>
<dbReference type="AlphaFoldDB" id="A0A172TQ39"/>
<dbReference type="Proteomes" id="UP000076927">
    <property type="component" value="Chromosome"/>
</dbReference>